<evidence type="ECO:0000313" key="3">
    <source>
        <dbReference type="Proteomes" id="UP000199612"/>
    </source>
</evidence>
<protein>
    <submittedName>
        <fullName evidence="2">Putative ABC transport system substrate-binding protein</fullName>
    </submittedName>
</protein>
<dbReference type="STRING" id="753702.SAMN04488102_11225"/>
<sequence>MRKLMTKKAMGMAITGLVGLTLAACGSDDTRESAAEEQETVNVGILQFMEHNSLTAAKDGFIAELKDAGYVDGESITFDVMNAQGDQSNLQSMSEQLSGNNDLMLSIATPAAQALATAEQEKPLLFTAVTDPVDAGLVESNEAPGANSTGTSDMVPIEEQIQLLLSIVPDAETIGIIYNSSEPNSEIQANMAIEELEAAGVTAQVSTVTTTNDVQQVLTSLASDVDGLYIPTDNTLASTAETVGEIAMEYQLPVVAGSTDQVEAGGLATYGIDYESLGRQTAQMALEIIENDASPETLAVEMSDELELYVNENMADALGIDSDSISLSEE</sequence>
<dbReference type="OrthoDB" id="9776955at2"/>
<dbReference type="InterPro" id="IPR007487">
    <property type="entry name" value="ABC_transpt-TYRBP-like"/>
</dbReference>
<gene>
    <name evidence="2" type="ORF">SAMN04488102_11225</name>
</gene>
<feature type="chain" id="PRO_5039553753" evidence="1">
    <location>
        <begin position="24"/>
        <end position="330"/>
    </location>
</feature>
<dbReference type="PANTHER" id="PTHR35271">
    <property type="entry name" value="ABC TRANSPORTER, SUBSTRATE-BINDING LIPOPROTEIN-RELATED"/>
    <property type="match status" value="1"/>
</dbReference>
<dbReference type="InterPro" id="IPR028082">
    <property type="entry name" value="Peripla_BP_I"/>
</dbReference>
<feature type="signal peptide" evidence="1">
    <location>
        <begin position="1"/>
        <end position="23"/>
    </location>
</feature>
<dbReference type="EMBL" id="FOLT01000012">
    <property type="protein sequence ID" value="SFC59568.1"/>
    <property type="molecule type" value="Genomic_DNA"/>
</dbReference>
<dbReference type="Proteomes" id="UP000199612">
    <property type="component" value="Unassembled WGS sequence"/>
</dbReference>
<dbReference type="AlphaFoldDB" id="A0A1I1KLM5"/>
<dbReference type="PANTHER" id="PTHR35271:SF1">
    <property type="entry name" value="ABC TRANSPORTER, SUBSTRATE-BINDING LIPOPROTEIN"/>
    <property type="match status" value="1"/>
</dbReference>
<dbReference type="Gene3D" id="3.40.50.2300">
    <property type="match status" value="2"/>
</dbReference>
<dbReference type="RefSeq" id="WP_091531070.1">
    <property type="nucleotide sequence ID" value="NZ_FOLT01000012.1"/>
</dbReference>
<keyword evidence="1" id="KW-0732">Signal</keyword>
<organism evidence="2 3">
    <name type="scientific">Alkalibacterium subtropicum</name>
    <dbReference type="NCBI Taxonomy" id="753702"/>
    <lineage>
        <taxon>Bacteria</taxon>
        <taxon>Bacillati</taxon>
        <taxon>Bacillota</taxon>
        <taxon>Bacilli</taxon>
        <taxon>Lactobacillales</taxon>
        <taxon>Carnobacteriaceae</taxon>
        <taxon>Alkalibacterium</taxon>
    </lineage>
</organism>
<name>A0A1I1KLM5_9LACT</name>
<proteinExistence type="predicted"/>
<dbReference type="CDD" id="cd06325">
    <property type="entry name" value="PBP1_ABC_unchar_transporter"/>
    <property type="match status" value="1"/>
</dbReference>
<dbReference type="SUPFAM" id="SSF53822">
    <property type="entry name" value="Periplasmic binding protein-like I"/>
    <property type="match status" value="1"/>
</dbReference>
<dbReference type="PROSITE" id="PS51257">
    <property type="entry name" value="PROKAR_LIPOPROTEIN"/>
    <property type="match status" value="1"/>
</dbReference>
<evidence type="ECO:0000256" key="1">
    <source>
        <dbReference type="SAM" id="SignalP"/>
    </source>
</evidence>
<accession>A0A1I1KLM5</accession>
<dbReference type="Pfam" id="PF04392">
    <property type="entry name" value="ABC_sub_bind"/>
    <property type="match status" value="1"/>
</dbReference>
<reference evidence="3" key="1">
    <citation type="submission" date="2016-10" db="EMBL/GenBank/DDBJ databases">
        <authorList>
            <person name="Varghese N."/>
            <person name="Submissions S."/>
        </authorList>
    </citation>
    <scope>NUCLEOTIDE SEQUENCE [LARGE SCALE GENOMIC DNA]</scope>
    <source>
        <strain evidence="3">DSM 23664</strain>
    </source>
</reference>
<keyword evidence="3" id="KW-1185">Reference proteome</keyword>
<evidence type="ECO:0000313" key="2">
    <source>
        <dbReference type="EMBL" id="SFC59568.1"/>
    </source>
</evidence>